<name>A0ABQ7N2U2_BRACM</name>
<dbReference type="InterPro" id="IPR056373">
    <property type="entry name" value="Defensin-like_dom"/>
</dbReference>
<keyword evidence="3" id="KW-0295">Fungicide</keyword>
<gene>
    <name evidence="8" type="primary">A03p033580.1_BraROA</name>
    <name evidence="8" type="ORF">IGI04_011360</name>
</gene>
<keyword evidence="4" id="KW-0611">Plant defense</keyword>
<evidence type="ECO:0000256" key="3">
    <source>
        <dbReference type="ARBA" id="ARBA00022577"/>
    </source>
</evidence>
<evidence type="ECO:0000313" key="8">
    <source>
        <dbReference type="EMBL" id="KAG5405241.1"/>
    </source>
</evidence>
<feature type="domain" description="Defensin-like" evidence="7">
    <location>
        <begin position="37"/>
        <end position="80"/>
    </location>
</feature>
<keyword evidence="2" id="KW-0929">Antimicrobial</keyword>
<evidence type="ECO:0000256" key="5">
    <source>
        <dbReference type="ARBA" id="ARBA00023157"/>
    </source>
</evidence>
<dbReference type="EMBL" id="JADBGQ010000003">
    <property type="protein sequence ID" value="KAG5405241.1"/>
    <property type="molecule type" value="Genomic_DNA"/>
</dbReference>
<feature type="chain" id="PRO_5047205354" description="Defensin-like domain-containing protein" evidence="6">
    <location>
        <begin position="28"/>
        <end position="81"/>
    </location>
</feature>
<keyword evidence="9" id="KW-1185">Reference proteome</keyword>
<keyword evidence="6" id="KW-0732">Signal</keyword>
<evidence type="ECO:0000256" key="2">
    <source>
        <dbReference type="ARBA" id="ARBA00022529"/>
    </source>
</evidence>
<feature type="signal peptide" evidence="6">
    <location>
        <begin position="1"/>
        <end position="27"/>
    </location>
</feature>
<evidence type="ECO:0000256" key="4">
    <source>
        <dbReference type="ARBA" id="ARBA00022821"/>
    </source>
</evidence>
<keyword evidence="5" id="KW-1015">Disulfide bond</keyword>
<proteinExistence type="inferred from homology"/>
<evidence type="ECO:0000256" key="1">
    <source>
        <dbReference type="ARBA" id="ARBA00006722"/>
    </source>
</evidence>
<dbReference type="Pfam" id="PF24552">
    <property type="entry name" value="Defensin"/>
    <property type="match status" value="1"/>
</dbReference>
<reference evidence="8 9" key="1">
    <citation type="submission" date="2021-03" db="EMBL/GenBank/DDBJ databases">
        <authorList>
            <person name="King G.J."/>
            <person name="Bancroft I."/>
            <person name="Baten A."/>
            <person name="Bloomfield J."/>
            <person name="Borpatragohain P."/>
            <person name="He Z."/>
            <person name="Irish N."/>
            <person name="Irwin J."/>
            <person name="Liu K."/>
            <person name="Mauleon R.P."/>
            <person name="Moore J."/>
            <person name="Morris R."/>
            <person name="Ostergaard L."/>
            <person name="Wang B."/>
            <person name="Wells R."/>
        </authorList>
    </citation>
    <scope>NUCLEOTIDE SEQUENCE [LARGE SCALE GENOMIC DNA]</scope>
    <source>
        <strain evidence="8">R-o-18</strain>
        <tissue evidence="8">Leaf</tissue>
    </source>
</reference>
<dbReference type="Proteomes" id="UP000823674">
    <property type="component" value="Chromosome A03"/>
</dbReference>
<comment type="caution">
    <text evidence="8">The sequence shown here is derived from an EMBL/GenBank/DDBJ whole genome shotgun (WGS) entry which is preliminary data.</text>
</comment>
<evidence type="ECO:0000313" key="9">
    <source>
        <dbReference type="Proteomes" id="UP000823674"/>
    </source>
</evidence>
<comment type="similarity">
    <text evidence="1">Belongs to the DEFL family.</text>
</comment>
<accession>A0ABQ7N2U2</accession>
<organism evidence="8 9">
    <name type="scientific">Brassica rapa subsp. trilocularis</name>
    <dbReference type="NCBI Taxonomy" id="1813537"/>
    <lineage>
        <taxon>Eukaryota</taxon>
        <taxon>Viridiplantae</taxon>
        <taxon>Streptophyta</taxon>
        <taxon>Embryophyta</taxon>
        <taxon>Tracheophyta</taxon>
        <taxon>Spermatophyta</taxon>
        <taxon>Magnoliopsida</taxon>
        <taxon>eudicotyledons</taxon>
        <taxon>Gunneridae</taxon>
        <taxon>Pentapetalae</taxon>
        <taxon>rosids</taxon>
        <taxon>malvids</taxon>
        <taxon>Brassicales</taxon>
        <taxon>Brassicaceae</taxon>
        <taxon>Brassiceae</taxon>
        <taxon>Brassica</taxon>
    </lineage>
</organism>
<sequence length="81" mass="8822">MAVTKNLVIFSLAVILAASMFNSNILASGEEIGPIEKCLDFCTNGYTLDMCYSDCVKQGFQTAECKNVPLPNTPLRCCCFT</sequence>
<evidence type="ECO:0000259" key="7">
    <source>
        <dbReference type="Pfam" id="PF24552"/>
    </source>
</evidence>
<evidence type="ECO:0000256" key="6">
    <source>
        <dbReference type="SAM" id="SignalP"/>
    </source>
</evidence>
<protein>
    <recommendedName>
        <fullName evidence="7">Defensin-like domain-containing protein</fullName>
    </recommendedName>
</protein>